<evidence type="ECO:0000313" key="2">
    <source>
        <dbReference type="EMBL" id="KAK3228774.1"/>
    </source>
</evidence>
<organism evidence="2 3">
    <name type="scientific">Dipteronia sinensis</name>
    <dbReference type="NCBI Taxonomy" id="43782"/>
    <lineage>
        <taxon>Eukaryota</taxon>
        <taxon>Viridiplantae</taxon>
        <taxon>Streptophyta</taxon>
        <taxon>Embryophyta</taxon>
        <taxon>Tracheophyta</taxon>
        <taxon>Spermatophyta</taxon>
        <taxon>Magnoliopsida</taxon>
        <taxon>eudicotyledons</taxon>
        <taxon>Gunneridae</taxon>
        <taxon>Pentapetalae</taxon>
        <taxon>rosids</taxon>
        <taxon>malvids</taxon>
        <taxon>Sapindales</taxon>
        <taxon>Sapindaceae</taxon>
        <taxon>Hippocastanoideae</taxon>
        <taxon>Acereae</taxon>
        <taxon>Dipteronia</taxon>
    </lineage>
</organism>
<keyword evidence="1" id="KW-1133">Transmembrane helix</keyword>
<dbReference type="Proteomes" id="UP001281410">
    <property type="component" value="Unassembled WGS sequence"/>
</dbReference>
<gene>
    <name evidence="2" type="ORF">Dsin_000655</name>
</gene>
<accession>A0AAE0EHZ9</accession>
<keyword evidence="1" id="KW-0472">Membrane</keyword>
<keyword evidence="3" id="KW-1185">Reference proteome</keyword>
<name>A0AAE0EHZ9_9ROSI</name>
<keyword evidence="1" id="KW-0812">Transmembrane</keyword>
<comment type="caution">
    <text evidence="2">The sequence shown here is derived from an EMBL/GenBank/DDBJ whole genome shotgun (WGS) entry which is preliminary data.</text>
</comment>
<evidence type="ECO:0000256" key="1">
    <source>
        <dbReference type="SAM" id="Phobius"/>
    </source>
</evidence>
<dbReference type="AlphaFoldDB" id="A0AAE0EHZ9"/>
<protein>
    <submittedName>
        <fullName evidence="2">Uncharacterized protein</fullName>
    </submittedName>
</protein>
<sequence>MMNNEKATYTLTLRNILVEALDDKKKKHLSCFADTTSNRNRVGLLGSYLFRVVVVVVVILDGQNDKNYKQWITDCGETPIHNQLGHQWNFVCIHLPCHCSPCTLHSLVESTVPENFTSNTKITLLLIEKNYT</sequence>
<proteinExistence type="predicted"/>
<evidence type="ECO:0000313" key="3">
    <source>
        <dbReference type="Proteomes" id="UP001281410"/>
    </source>
</evidence>
<feature type="transmembrane region" description="Helical" evidence="1">
    <location>
        <begin position="42"/>
        <end position="60"/>
    </location>
</feature>
<dbReference type="EMBL" id="JANJYJ010000001">
    <property type="protein sequence ID" value="KAK3228774.1"/>
    <property type="molecule type" value="Genomic_DNA"/>
</dbReference>
<reference evidence="2" key="1">
    <citation type="journal article" date="2023" name="Plant J.">
        <title>Genome sequences and population genomics provide insights into the demographic history, inbreeding, and mutation load of two 'living fossil' tree species of Dipteronia.</title>
        <authorList>
            <person name="Feng Y."/>
            <person name="Comes H.P."/>
            <person name="Chen J."/>
            <person name="Zhu S."/>
            <person name="Lu R."/>
            <person name="Zhang X."/>
            <person name="Li P."/>
            <person name="Qiu J."/>
            <person name="Olsen K.M."/>
            <person name="Qiu Y."/>
        </authorList>
    </citation>
    <scope>NUCLEOTIDE SEQUENCE</scope>
    <source>
        <strain evidence="2">NBL</strain>
    </source>
</reference>